<gene>
    <name evidence="2" type="ORF">CEUTPL_LOCUS11018</name>
</gene>
<reference evidence="2" key="1">
    <citation type="submission" date="2022-01" db="EMBL/GenBank/DDBJ databases">
        <authorList>
            <person name="King R."/>
        </authorList>
    </citation>
    <scope>NUCLEOTIDE SEQUENCE</scope>
</reference>
<evidence type="ECO:0000256" key="1">
    <source>
        <dbReference type="SAM" id="SignalP"/>
    </source>
</evidence>
<keyword evidence="3" id="KW-1185">Reference proteome</keyword>
<keyword evidence="1" id="KW-0732">Signal</keyword>
<feature type="chain" id="PRO_5040119724" evidence="1">
    <location>
        <begin position="25"/>
        <end position="302"/>
    </location>
</feature>
<accession>A0A9N9QQV4</accession>
<evidence type="ECO:0000313" key="3">
    <source>
        <dbReference type="Proteomes" id="UP001152799"/>
    </source>
</evidence>
<dbReference type="OrthoDB" id="6783967at2759"/>
<proteinExistence type="predicted"/>
<feature type="signal peptide" evidence="1">
    <location>
        <begin position="1"/>
        <end position="24"/>
    </location>
</feature>
<organism evidence="2 3">
    <name type="scientific">Ceutorhynchus assimilis</name>
    <name type="common">cabbage seed weevil</name>
    <dbReference type="NCBI Taxonomy" id="467358"/>
    <lineage>
        <taxon>Eukaryota</taxon>
        <taxon>Metazoa</taxon>
        <taxon>Ecdysozoa</taxon>
        <taxon>Arthropoda</taxon>
        <taxon>Hexapoda</taxon>
        <taxon>Insecta</taxon>
        <taxon>Pterygota</taxon>
        <taxon>Neoptera</taxon>
        <taxon>Endopterygota</taxon>
        <taxon>Coleoptera</taxon>
        <taxon>Polyphaga</taxon>
        <taxon>Cucujiformia</taxon>
        <taxon>Curculionidae</taxon>
        <taxon>Ceutorhynchinae</taxon>
        <taxon>Ceutorhynchus</taxon>
    </lineage>
</organism>
<name>A0A9N9QQV4_9CUCU</name>
<dbReference type="AlphaFoldDB" id="A0A9N9QQV4"/>
<protein>
    <submittedName>
        <fullName evidence="2">Uncharacterized protein</fullName>
    </submittedName>
</protein>
<dbReference type="EMBL" id="OU892282">
    <property type="protein sequence ID" value="CAG9770566.1"/>
    <property type="molecule type" value="Genomic_DNA"/>
</dbReference>
<dbReference type="Proteomes" id="UP001152799">
    <property type="component" value="Chromosome 6"/>
</dbReference>
<sequence length="302" mass="32845">MKSVRFCLCFIFVVFLSNYHTADAGVAGSIAAVVSLPVSLPLKIATLPIKIATLPLTLAMKLPTLIIKEVIVLMSKLVKIIATIETNGFTDITHLVKAIVSMIEEIVTSIVNGLVSIGVFQGKSAEEIINFIMTVVKSIFAFLGNTEMALSSDAVNTFLGILKALKIKDILNLPGISLVKKELVNIFMKLKSLYGKKAGMIMNLVMSQIDKHRDFFQPIFNAVSSRVLIVVNAMQGLLTGDLSSCPGSTLASKSPVNSLMWQLNVWFDKSTLILFKVMGLTAMAEKAQMKLDEEMAKMNPAS</sequence>
<evidence type="ECO:0000313" key="2">
    <source>
        <dbReference type="EMBL" id="CAG9770566.1"/>
    </source>
</evidence>